<evidence type="ECO:0000256" key="4">
    <source>
        <dbReference type="ARBA" id="ARBA00022692"/>
    </source>
</evidence>
<comment type="subcellular location">
    <subcellularLocation>
        <location evidence="1">Cell membrane</location>
        <topology evidence="1">Multi-pass membrane protein</topology>
    </subcellularLocation>
</comment>
<name>A0AAJ1Z245_9BACI</name>
<evidence type="ECO:0000256" key="7">
    <source>
        <dbReference type="SAM" id="Phobius"/>
    </source>
</evidence>
<feature type="domain" description="ABC transmembrane type-1" evidence="8">
    <location>
        <begin position="114"/>
        <end position="282"/>
    </location>
</feature>
<keyword evidence="6 7" id="KW-0472">Membrane</keyword>
<evidence type="ECO:0000259" key="8">
    <source>
        <dbReference type="Pfam" id="PF00528"/>
    </source>
</evidence>
<dbReference type="Proteomes" id="UP001248134">
    <property type="component" value="Unassembled WGS sequence"/>
</dbReference>
<dbReference type="GO" id="GO:0005886">
    <property type="term" value="C:plasma membrane"/>
    <property type="evidence" value="ECO:0007669"/>
    <property type="project" value="UniProtKB-SubCell"/>
</dbReference>
<feature type="transmembrane region" description="Helical" evidence="7">
    <location>
        <begin position="94"/>
        <end position="121"/>
    </location>
</feature>
<gene>
    <name evidence="9" type="ORF">FOS08_03860</name>
</gene>
<evidence type="ECO:0000256" key="6">
    <source>
        <dbReference type="ARBA" id="ARBA00023136"/>
    </source>
</evidence>
<dbReference type="Gene3D" id="1.10.3720.10">
    <property type="entry name" value="MetI-like"/>
    <property type="match status" value="1"/>
</dbReference>
<evidence type="ECO:0000256" key="2">
    <source>
        <dbReference type="ARBA" id="ARBA00022448"/>
    </source>
</evidence>
<dbReference type="RefSeq" id="WP_003208851.1">
    <property type="nucleotide sequence ID" value="NZ_CM000744.1"/>
</dbReference>
<evidence type="ECO:0000313" key="10">
    <source>
        <dbReference type="Proteomes" id="UP001248134"/>
    </source>
</evidence>
<evidence type="ECO:0000256" key="3">
    <source>
        <dbReference type="ARBA" id="ARBA00022475"/>
    </source>
</evidence>
<dbReference type="EMBL" id="VLYX01000003">
    <property type="protein sequence ID" value="MDR4325086.1"/>
    <property type="molecule type" value="Genomic_DNA"/>
</dbReference>
<proteinExistence type="predicted"/>
<dbReference type="InterPro" id="IPR035906">
    <property type="entry name" value="MetI-like_sf"/>
</dbReference>
<feature type="transmembrane region" description="Helical" evidence="7">
    <location>
        <begin position="133"/>
        <end position="156"/>
    </location>
</feature>
<comment type="caution">
    <text evidence="9">The sequence shown here is derived from an EMBL/GenBank/DDBJ whole genome shotgun (WGS) entry which is preliminary data.</text>
</comment>
<accession>A0AAJ1Z245</accession>
<evidence type="ECO:0000256" key="5">
    <source>
        <dbReference type="ARBA" id="ARBA00022989"/>
    </source>
</evidence>
<organism evidence="9 10">
    <name type="scientific">Bacillus pseudomycoides</name>
    <dbReference type="NCBI Taxonomy" id="64104"/>
    <lineage>
        <taxon>Bacteria</taxon>
        <taxon>Bacillati</taxon>
        <taxon>Bacillota</taxon>
        <taxon>Bacilli</taxon>
        <taxon>Bacillales</taxon>
        <taxon>Bacillaceae</taxon>
        <taxon>Bacillus</taxon>
        <taxon>Bacillus cereus group</taxon>
    </lineage>
</organism>
<dbReference type="CDD" id="cd06261">
    <property type="entry name" value="TM_PBP2"/>
    <property type="match status" value="1"/>
</dbReference>
<keyword evidence="2" id="KW-0813">Transport</keyword>
<keyword evidence="3" id="KW-1003">Cell membrane</keyword>
<protein>
    <submittedName>
        <fullName evidence="9">ABC transporter permease subunit</fullName>
    </submittedName>
</protein>
<dbReference type="PANTHER" id="PTHR30465">
    <property type="entry name" value="INNER MEMBRANE ABC TRANSPORTER"/>
    <property type="match status" value="1"/>
</dbReference>
<dbReference type="InterPro" id="IPR000515">
    <property type="entry name" value="MetI-like"/>
</dbReference>
<feature type="transmembrane region" description="Helical" evidence="7">
    <location>
        <begin position="272"/>
        <end position="295"/>
    </location>
</feature>
<evidence type="ECO:0000256" key="1">
    <source>
        <dbReference type="ARBA" id="ARBA00004651"/>
    </source>
</evidence>
<dbReference type="GO" id="GO:0055085">
    <property type="term" value="P:transmembrane transport"/>
    <property type="evidence" value="ECO:0007669"/>
    <property type="project" value="InterPro"/>
</dbReference>
<reference evidence="9" key="1">
    <citation type="submission" date="2019-07" db="EMBL/GenBank/DDBJ databases">
        <title>Phylogenomic Reclassification of ATCC Bacillus Strains and Various Taxa within the Genus Bacillus.</title>
        <authorList>
            <person name="Riojas M.A."/>
            <person name="Frank A.M."/>
            <person name="Fenn S.L."/>
            <person name="King S.P."/>
            <person name="Brower S.M."/>
            <person name="Hazbon M.H."/>
        </authorList>
    </citation>
    <scope>NUCLEOTIDE SEQUENCE</scope>
    <source>
        <strain evidence="9">NR-12239</strain>
    </source>
</reference>
<feature type="transmembrane region" description="Helical" evidence="7">
    <location>
        <begin position="230"/>
        <end position="252"/>
    </location>
</feature>
<sequence>MFKKIISIILQLFIMIMLFVVIVSLPMLFINGKKVGIHVEHFFTQCIHVISALIHPEELKLKMATQVATVSNNVQIFKIQEREFPLFPLIFKPYTYSLVLILGALIVSICSSFLCSIIAAVSPRRVQRVIEEAVFFLKTIPDVFLIFFLQLFMVSIYRYTGFLPLHPFSTMQNTSIVLPLLILAIIPTISLFQFQMLLINEEQKQDYVMFARAKGFGNMYILCRHIFRNMVVSVVNHIEPILLALITSLFVFEYMFNIRGLFSILISGQDPVIIVYLLLLFIVPMYGVIVGLNWLRRKLYA</sequence>
<feature type="transmembrane region" description="Helical" evidence="7">
    <location>
        <begin position="176"/>
        <end position="199"/>
    </location>
</feature>
<dbReference type="Pfam" id="PF00528">
    <property type="entry name" value="BPD_transp_1"/>
    <property type="match status" value="1"/>
</dbReference>
<keyword evidence="5 7" id="KW-1133">Transmembrane helix</keyword>
<feature type="transmembrane region" description="Helical" evidence="7">
    <location>
        <begin position="12"/>
        <end position="30"/>
    </location>
</feature>
<dbReference type="SUPFAM" id="SSF161098">
    <property type="entry name" value="MetI-like"/>
    <property type="match status" value="1"/>
</dbReference>
<evidence type="ECO:0000313" key="9">
    <source>
        <dbReference type="EMBL" id="MDR4325086.1"/>
    </source>
</evidence>
<keyword evidence="4 7" id="KW-0812">Transmembrane</keyword>
<dbReference type="PANTHER" id="PTHR30465:SF44">
    <property type="entry name" value="ABC-TYPE DIPEPTIDE_OLIGOPEPTIDE TRANSPORT SYSTEM, PERMEASE COMPONENT"/>
    <property type="match status" value="1"/>
</dbReference>
<dbReference type="AlphaFoldDB" id="A0AAJ1Z245"/>